<organism evidence="1">
    <name type="scientific">Salmonella enterica I</name>
    <dbReference type="NCBI Taxonomy" id="59201"/>
    <lineage>
        <taxon>Bacteria</taxon>
        <taxon>Pseudomonadati</taxon>
        <taxon>Pseudomonadota</taxon>
        <taxon>Gammaproteobacteria</taxon>
        <taxon>Enterobacterales</taxon>
        <taxon>Enterobacteriaceae</taxon>
        <taxon>Salmonella</taxon>
    </lineage>
</organism>
<gene>
    <name evidence="1" type="ORF">DSF98_21890</name>
</gene>
<name>A0A3V2NZK8_SALET</name>
<accession>A0A3V2NZK8</accession>
<dbReference type="Proteomes" id="UP000839682">
    <property type="component" value="Unassembled WGS sequence"/>
</dbReference>
<evidence type="ECO:0000313" key="1">
    <source>
        <dbReference type="EMBL" id="EAA7255293.1"/>
    </source>
</evidence>
<dbReference type="EMBL" id="AAACIV010000026">
    <property type="protein sequence ID" value="EAA7255293.1"/>
    <property type="molecule type" value="Genomic_DNA"/>
</dbReference>
<dbReference type="AlphaFoldDB" id="A0A3V2NZK8"/>
<reference evidence="1" key="1">
    <citation type="submission" date="2018-07" db="EMBL/GenBank/DDBJ databases">
        <authorList>
            <person name="Ashton P.M."/>
            <person name="Dallman T."/>
            <person name="Nair S."/>
            <person name="De Pinna E."/>
            <person name="Peters T."/>
            <person name="Grant K."/>
        </authorList>
    </citation>
    <scope>NUCLEOTIDE SEQUENCE [LARGE SCALE GENOMIC DNA]</scope>
    <source>
        <strain evidence="1">440016</strain>
    </source>
</reference>
<protein>
    <submittedName>
        <fullName evidence="1">Uncharacterized protein</fullName>
    </submittedName>
</protein>
<sequence>MEWLLQPVSRQQADEYHQAFFVSYKRFVSALNISCYKITVPDTAPFKRQATVPNPAPQHYNRHYITNIRHCKQHRTVKIQPQSSTTTGTVTVPVVW</sequence>
<comment type="caution">
    <text evidence="1">The sequence shown here is derived from an EMBL/GenBank/DDBJ whole genome shotgun (WGS) entry which is preliminary data.</text>
</comment>
<proteinExistence type="predicted"/>